<accession>A0AAW3MDE6</accession>
<feature type="repeat" description="ANK" evidence="3">
    <location>
        <begin position="168"/>
        <end position="200"/>
    </location>
</feature>
<dbReference type="PANTHER" id="PTHR24198:SF165">
    <property type="entry name" value="ANKYRIN REPEAT-CONTAINING PROTEIN-RELATED"/>
    <property type="match status" value="1"/>
</dbReference>
<dbReference type="SUPFAM" id="SSF48403">
    <property type="entry name" value="Ankyrin repeat"/>
    <property type="match status" value="1"/>
</dbReference>
<reference evidence="4 5" key="1">
    <citation type="journal article" date="2016" name="Front. Microbiol.">
        <title>Genomic Resource of Rice Seed Associated Bacteria.</title>
        <authorList>
            <person name="Midha S."/>
            <person name="Bansal K."/>
            <person name="Sharma S."/>
            <person name="Kumar N."/>
            <person name="Patil P.P."/>
            <person name="Chaudhry V."/>
            <person name="Patil P.B."/>
        </authorList>
    </citation>
    <scope>NUCLEOTIDE SEQUENCE [LARGE SCALE GENOMIC DNA]</scope>
    <source>
        <strain evidence="4 5">RSA11</strain>
    </source>
</reference>
<comment type="caution">
    <text evidence="4">The sequence shown here is derived from an EMBL/GenBank/DDBJ whole genome shotgun (WGS) entry which is preliminary data.</text>
</comment>
<dbReference type="SMART" id="SM00248">
    <property type="entry name" value="ANK"/>
    <property type="match status" value="7"/>
</dbReference>
<keyword evidence="2 3" id="KW-0040">ANK repeat</keyword>
<dbReference type="PROSITE" id="PS50297">
    <property type="entry name" value="ANK_REP_REGION"/>
    <property type="match status" value="5"/>
</dbReference>
<dbReference type="RefSeq" id="WP_058713558.1">
    <property type="nucleotide sequence ID" value="NZ_LDQV01000018.1"/>
</dbReference>
<name>A0AAW3MDE6_9BACL</name>
<dbReference type="Gene3D" id="1.25.40.20">
    <property type="entry name" value="Ankyrin repeat-containing domain"/>
    <property type="match status" value="3"/>
</dbReference>
<proteinExistence type="predicted"/>
<feature type="repeat" description="ANK" evidence="3">
    <location>
        <begin position="34"/>
        <end position="66"/>
    </location>
</feature>
<dbReference type="Pfam" id="PF00023">
    <property type="entry name" value="Ank"/>
    <property type="match status" value="1"/>
</dbReference>
<dbReference type="PANTHER" id="PTHR24198">
    <property type="entry name" value="ANKYRIN REPEAT AND PROTEIN KINASE DOMAIN-CONTAINING PROTEIN"/>
    <property type="match status" value="1"/>
</dbReference>
<sequence length="269" mass="29383">MGKRSIQDAAFLGKKKQVMRCIERGDDLNEWDEEGFAALHWAIQEGHIAIVAMLLDHGADINLPNQDGMTPLHIALYDRKSEIALLLMKRGAYLDLTGDGFTALHLISGRSGNKKILRQLAQDMELLHERTEEGEGMTPLHIAAQAGKAKKVTLLLEAGAEIEAEGPEGITPLYVAVENNHPKAVKALLKAGADHETSPSEDGETVLTLASAKGYERIVRILLSYGANPLHRDAAGSSARDLALANEHHQIAEILRQKEIDSLSEEKNK</sequence>
<evidence type="ECO:0000313" key="4">
    <source>
        <dbReference type="EMBL" id="KTR27143.1"/>
    </source>
</evidence>
<dbReference type="InterPro" id="IPR036770">
    <property type="entry name" value="Ankyrin_rpt-contain_sf"/>
</dbReference>
<evidence type="ECO:0000256" key="2">
    <source>
        <dbReference type="ARBA" id="ARBA00023043"/>
    </source>
</evidence>
<dbReference type="PROSITE" id="PS50088">
    <property type="entry name" value="ANK_REPEAT"/>
    <property type="match status" value="5"/>
</dbReference>
<protein>
    <recommendedName>
        <fullName evidence="6">Ankyrin</fullName>
    </recommendedName>
</protein>
<dbReference type="Proteomes" id="UP000072605">
    <property type="component" value="Unassembled WGS sequence"/>
</dbReference>
<feature type="repeat" description="ANK" evidence="3">
    <location>
        <begin position="202"/>
        <end position="234"/>
    </location>
</feature>
<dbReference type="InterPro" id="IPR002110">
    <property type="entry name" value="Ankyrin_rpt"/>
</dbReference>
<dbReference type="EMBL" id="LDQV01000018">
    <property type="protein sequence ID" value="KTR27143.1"/>
    <property type="molecule type" value="Genomic_DNA"/>
</dbReference>
<dbReference type="PRINTS" id="PR01415">
    <property type="entry name" value="ANKYRIN"/>
</dbReference>
<dbReference type="Pfam" id="PF12796">
    <property type="entry name" value="Ank_2"/>
    <property type="match status" value="2"/>
</dbReference>
<evidence type="ECO:0008006" key="6">
    <source>
        <dbReference type="Google" id="ProtNLM"/>
    </source>
</evidence>
<evidence type="ECO:0000256" key="3">
    <source>
        <dbReference type="PROSITE-ProRule" id="PRU00023"/>
    </source>
</evidence>
<feature type="repeat" description="ANK" evidence="3">
    <location>
        <begin position="67"/>
        <end position="99"/>
    </location>
</feature>
<dbReference type="AlphaFoldDB" id="A0AAW3MDE6"/>
<feature type="repeat" description="ANK" evidence="3">
    <location>
        <begin position="135"/>
        <end position="167"/>
    </location>
</feature>
<keyword evidence="1" id="KW-0677">Repeat</keyword>
<evidence type="ECO:0000256" key="1">
    <source>
        <dbReference type="ARBA" id="ARBA00022737"/>
    </source>
</evidence>
<gene>
    <name evidence="4" type="ORF">RSA11_07660</name>
</gene>
<evidence type="ECO:0000313" key="5">
    <source>
        <dbReference type="Proteomes" id="UP000072605"/>
    </source>
</evidence>
<organism evidence="4 5">
    <name type="scientific">Exiguobacterium indicum</name>
    <dbReference type="NCBI Taxonomy" id="296995"/>
    <lineage>
        <taxon>Bacteria</taxon>
        <taxon>Bacillati</taxon>
        <taxon>Bacillota</taxon>
        <taxon>Bacilli</taxon>
        <taxon>Bacillales</taxon>
        <taxon>Bacillales Family XII. Incertae Sedis</taxon>
        <taxon>Exiguobacterium</taxon>
    </lineage>
</organism>